<evidence type="ECO:0000313" key="9">
    <source>
        <dbReference type="Proteomes" id="UP000435112"/>
    </source>
</evidence>
<proteinExistence type="inferred from homology"/>
<dbReference type="PANTHER" id="PTHR15114">
    <property type="entry name" value="REPLICATION PROTEIN A3"/>
    <property type="match status" value="1"/>
</dbReference>
<dbReference type="Proteomes" id="UP000429607">
    <property type="component" value="Unassembled WGS sequence"/>
</dbReference>
<organism evidence="4 9">
    <name type="scientific">Phytophthora rubi</name>
    <dbReference type="NCBI Taxonomy" id="129364"/>
    <lineage>
        <taxon>Eukaryota</taxon>
        <taxon>Sar</taxon>
        <taxon>Stramenopiles</taxon>
        <taxon>Oomycota</taxon>
        <taxon>Peronosporomycetes</taxon>
        <taxon>Peronosporales</taxon>
        <taxon>Peronosporaceae</taxon>
        <taxon>Phytophthora</taxon>
    </lineage>
</organism>
<name>A0A6A3NG74_9STRA</name>
<accession>A0A6A3NG74</accession>
<protein>
    <recommendedName>
        <fullName evidence="10">Replication factor A protein 3</fullName>
    </recommendedName>
</protein>
<keyword evidence="3" id="KW-0539">Nucleus</keyword>
<evidence type="ECO:0000256" key="2">
    <source>
        <dbReference type="ARBA" id="ARBA00009761"/>
    </source>
</evidence>
<dbReference type="GO" id="GO:0006289">
    <property type="term" value="P:nucleotide-excision repair"/>
    <property type="evidence" value="ECO:0007669"/>
    <property type="project" value="TreeGrafter"/>
</dbReference>
<dbReference type="OrthoDB" id="188186at2759"/>
<dbReference type="GO" id="GO:0006284">
    <property type="term" value="P:base-excision repair"/>
    <property type="evidence" value="ECO:0007669"/>
    <property type="project" value="TreeGrafter"/>
</dbReference>
<sequence length="113" mass="12262">MDFGGAPNGSATHPRVNKKTMGAYVGHTVALVGAVESHSHTAVVLRTSDGEIVNVTIQPGSDYGSKVVEVIGRVVDSETIQEFKTTLFGDSFDLDVYDQFVQLSQSKYKHLFE</sequence>
<dbReference type="Proteomes" id="UP000434957">
    <property type="component" value="Unassembled WGS sequence"/>
</dbReference>
<dbReference type="GO" id="GO:0003697">
    <property type="term" value="F:single-stranded DNA binding"/>
    <property type="evidence" value="ECO:0007669"/>
    <property type="project" value="TreeGrafter"/>
</dbReference>
<comment type="similarity">
    <text evidence="2">Belongs to the replication factor A protein 3 family.</text>
</comment>
<evidence type="ECO:0000313" key="8">
    <source>
        <dbReference type="Proteomes" id="UP000434957"/>
    </source>
</evidence>
<dbReference type="GO" id="GO:0005662">
    <property type="term" value="C:DNA replication factor A complex"/>
    <property type="evidence" value="ECO:0007669"/>
    <property type="project" value="TreeGrafter"/>
</dbReference>
<dbReference type="Pfam" id="PF08661">
    <property type="entry name" value="Rep_fac-A_3"/>
    <property type="match status" value="1"/>
</dbReference>
<evidence type="ECO:0008006" key="10">
    <source>
        <dbReference type="Google" id="ProtNLM"/>
    </source>
</evidence>
<dbReference type="AlphaFoldDB" id="A0A6A3NG74"/>
<evidence type="ECO:0000256" key="3">
    <source>
        <dbReference type="ARBA" id="ARBA00023242"/>
    </source>
</evidence>
<dbReference type="GO" id="GO:0000724">
    <property type="term" value="P:double-strand break repair via homologous recombination"/>
    <property type="evidence" value="ECO:0007669"/>
    <property type="project" value="TreeGrafter"/>
</dbReference>
<dbReference type="SUPFAM" id="SSF50249">
    <property type="entry name" value="Nucleic acid-binding proteins"/>
    <property type="match status" value="1"/>
</dbReference>
<dbReference type="PANTHER" id="PTHR15114:SF1">
    <property type="entry name" value="REPLICATION PROTEIN A 14 KDA SUBUNIT"/>
    <property type="match status" value="1"/>
</dbReference>
<dbReference type="Gene3D" id="2.40.50.140">
    <property type="entry name" value="Nucleic acid-binding proteins"/>
    <property type="match status" value="1"/>
</dbReference>
<dbReference type="EMBL" id="QXFU01000237">
    <property type="protein sequence ID" value="KAE9039344.1"/>
    <property type="molecule type" value="Genomic_DNA"/>
</dbReference>
<comment type="subcellular location">
    <subcellularLocation>
        <location evidence="1">Nucleus</location>
    </subcellularLocation>
</comment>
<evidence type="ECO:0000313" key="5">
    <source>
        <dbReference type="EMBL" id="KAE9047324.1"/>
    </source>
</evidence>
<dbReference type="GO" id="GO:0006298">
    <property type="term" value="P:mismatch repair"/>
    <property type="evidence" value="ECO:0007669"/>
    <property type="project" value="TreeGrafter"/>
</dbReference>
<evidence type="ECO:0000313" key="4">
    <source>
        <dbReference type="EMBL" id="KAE9039344.1"/>
    </source>
</evidence>
<comment type="caution">
    <text evidence="4">The sequence shown here is derived from an EMBL/GenBank/DDBJ whole genome shotgun (WGS) entry which is preliminary data.</text>
</comment>
<dbReference type="EMBL" id="QXFV01000170">
    <property type="protein sequence ID" value="KAE9047324.1"/>
    <property type="molecule type" value="Genomic_DNA"/>
</dbReference>
<reference evidence="7 9" key="1">
    <citation type="submission" date="2018-09" db="EMBL/GenBank/DDBJ databases">
        <title>Genomic investigation of the strawberry pathogen Phytophthora fragariae indicates pathogenicity is determined by transcriptional variation in three key races.</title>
        <authorList>
            <person name="Adams T.M."/>
            <person name="Armitage A.D."/>
            <person name="Sobczyk M.K."/>
            <person name="Bates H.J."/>
            <person name="Dunwell J.M."/>
            <person name="Nellist C.F."/>
            <person name="Harrison R.J."/>
        </authorList>
    </citation>
    <scope>NUCLEOTIDE SEQUENCE [LARGE SCALE GENOMIC DNA]</scope>
    <source>
        <strain evidence="5 7">SCRP249</strain>
        <strain evidence="4 9">SCRP324</strain>
        <strain evidence="6 8">SCRP333</strain>
    </source>
</reference>
<evidence type="ECO:0000313" key="6">
    <source>
        <dbReference type="EMBL" id="KAE9351218.1"/>
    </source>
</evidence>
<dbReference type="InterPro" id="IPR012340">
    <property type="entry name" value="NA-bd_OB-fold"/>
</dbReference>
<dbReference type="GO" id="GO:0035861">
    <property type="term" value="C:site of double-strand break"/>
    <property type="evidence" value="ECO:0007669"/>
    <property type="project" value="TreeGrafter"/>
</dbReference>
<evidence type="ECO:0000256" key="1">
    <source>
        <dbReference type="ARBA" id="ARBA00004123"/>
    </source>
</evidence>
<evidence type="ECO:0000313" key="7">
    <source>
        <dbReference type="Proteomes" id="UP000429607"/>
    </source>
</evidence>
<dbReference type="InterPro" id="IPR013970">
    <property type="entry name" value="Rfa2"/>
</dbReference>
<dbReference type="EMBL" id="QXFT01000198">
    <property type="protein sequence ID" value="KAE9351218.1"/>
    <property type="molecule type" value="Genomic_DNA"/>
</dbReference>
<dbReference type="GO" id="GO:0006260">
    <property type="term" value="P:DNA replication"/>
    <property type="evidence" value="ECO:0007669"/>
    <property type="project" value="InterPro"/>
</dbReference>
<gene>
    <name evidence="5" type="ORF">PR001_g4249</name>
    <name evidence="4" type="ORF">PR002_g5548</name>
    <name evidence="6" type="ORF">PR003_g4992</name>
</gene>
<dbReference type="FunFam" id="2.40.50.140:FF:000416">
    <property type="entry name" value="Uncharacterized protein"/>
    <property type="match status" value="1"/>
</dbReference>
<keyword evidence="8" id="KW-1185">Reference proteome</keyword>
<dbReference type="Proteomes" id="UP000435112">
    <property type="component" value="Unassembled WGS sequence"/>
</dbReference>
<dbReference type="GO" id="GO:0003684">
    <property type="term" value="F:damaged DNA binding"/>
    <property type="evidence" value="ECO:0007669"/>
    <property type="project" value="TreeGrafter"/>
</dbReference>